<dbReference type="CDD" id="cd06262">
    <property type="entry name" value="metallo-hydrolase-like_MBL-fold"/>
    <property type="match status" value="1"/>
</dbReference>
<keyword evidence="4" id="KW-0862">Zinc</keyword>
<evidence type="ECO:0000259" key="5">
    <source>
        <dbReference type="SMART" id="SM00849"/>
    </source>
</evidence>
<dbReference type="OrthoDB" id="9802248at2"/>
<evidence type="ECO:0000313" key="6">
    <source>
        <dbReference type="EMBL" id="APM40368.1"/>
    </source>
</evidence>
<evidence type="ECO:0000256" key="3">
    <source>
        <dbReference type="ARBA" id="ARBA00022801"/>
    </source>
</evidence>
<dbReference type="PANTHER" id="PTHR46233:SF3">
    <property type="entry name" value="HYDROXYACYLGLUTATHIONE HYDROLASE GLOC"/>
    <property type="match status" value="1"/>
</dbReference>
<keyword evidence="3 6" id="KW-0378">Hydrolase</keyword>
<evidence type="ECO:0000256" key="1">
    <source>
        <dbReference type="ARBA" id="ARBA00001947"/>
    </source>
</evidence>
<dbReference type="InterPro" id="IPR036866">
    <property type="entry name" value="RibonucZ/Hydroxyglut_hydro"/>
</dbReference>
<name>A0A1L5FBH4_CLOKL</name>
<dbReference type="GO" id="GO:0016787">
    <property type="term" value="F:hydrolase activity"/>
    <property type="evidence" value="ECO:0007669"/>
    <property type="project" value="UniProtKB-KW"/>
</dbReference>
<organism evidence="6 7">
    <name type="scientific">Clostridium kluyveri</name>
    <dbReference type="NCBI Taxonomy" id="1534"/>
    <lineage>
        <taxon>Bacteria</taxon>
        <taxon>Bacillati</taxon>
        <taxon>Bacillota</taxon>
        <taxon>Clostridia</taxon>
        <taxon>Eubacteriales</taxon>
        <taxon>Clostridiaceae</taxon>
        <taxon>Clostridium</taxon>
    </lineage>
</organism>
<evidence type="ECO:0000256" key="2">
    <source>
        <dbReference type="ARBA" id="ARBA00022723"/>
    </source>
</evidence>
<dbReference type="EMBL" id="CP018335">
    <property type="protein sequence ID" value="APM40368.1"/>
    <property type="molecule type" value="Genomic_DNA"/>
</dbReference>
<dbReference type="InterPro" id="IPR051453">
    <property type="entry name" value="MBL_Glyoxalase_II"/>
</dbReference>
<dbReference type="SMART" id="SM00849">
    <property type="entry name" value="Lactamase_B"/>
    <property type="match status" value="1"/>
</dbReference>
<dbReference type="Pfam" id="PF00753">
    <property type="entry name" value="Lactamase_B"/>
    <property type="match status" value="1"/>
</dbReference>
<evidence type="ECO:0000256" key="4">
    <source>
        <dbReference type="ARBA" id="ARBA00022833"/>
    </source>
</evidence>
<feature type="domain" description="Metallo-beta-lactamase" evidence="5">
    <location>
        <begin position="12"/>
        <end position="183"/>
    </location>
</feature>
<comment type="cofactor">
    <cofactor evidence="1">
        <name>Zn(2+)</name>
        <dbReference type="ChEBI" id="CHEBI:29105"/>
    </cofactor>
</comment>
<dbReference type="AlphaFoldDB" id="A0A1L5FBH4"/>
<dbReference type="Gene3D" id="3.60.15.10">
    <property type="entry name" value="Ribonuclease Z/Hydroxyacylglutathione hydrolase-like"/>
    <property type="match status" value="1"/>
</dbReference>
<dbReference type="InterPro" id="IPR001279">
    <property type="entry name" value="Metallo-B-lactamas"/>
</dbReference>
<dbReference type="GO" id="GO:0046872">
    <property type="term" value="F:metal ion binding"/>
    <property type="evidence" value="ECO:0007669"/>
    <property type="project" value="UniProtKB-KW"/>
</dbReference>
<accession>A0A1L5FBH4</accession>
<reference evidence="6 7" key="1">
    <citation type="submission" date="2016-12" db="EMBL/GenBank/DDBJ databases">
        <title>Complete genome sequence of Clostridium kluyveri JZZ isolated from the pit mud of a Chinese flavor liquor-making factory.</title>
        <authorList>
            <person name="Wang Y."/>
        </authorList>
    </citation>
    <scope>NUCLEOTIDE SEQUENCE [LARGE SCALE GENOMIC DNA]</scope>
    <source>
        <strain evidence="6 7">JZZ</strain>
    </source>
</reference>
<protein>
    <submittedName>
        <fullName evidence="6">MBL fold metallo-hydrolase</fullName>
    </submittedName>
</protein>
<proteinExistence type="predicted"/>
<dbReference type="PANTHER" id="PTHR46233">
    <property type="entry name" value="HYDROXYACYLGLUTATHIONE HYDROLASE GLOC"/>
    <property type="match status" value="1"/>
</dbReference>
<dbReference type="SUPFAM" id="SSF56281">
    <property type="entry name" value="Metallo-hydrolase/oxidoreductase"/>
    <property type="match status" value="1"/>
</dbReference>
<dbReference type="RefSeq" id="WP_073539966.1">
    <property type="nucleotide sequence ID" value="NZ_CP018335.1"/>
</dbReference>
<sequence>MKIKSLVVGSYGTNCYILIDEGSLQCAVIDPGGDAPQIIKAVEDSKCKVKYILLTHGHIDHTGAVVEVKNKYNAPVAISEKDYKMVQQGAFVYGNIGNEAPLYIKDNQIFEIGDIKLKAIYTPGHTPGGVSFLTDKVIFSGDTLFQGSIGRTDFPGGDFETIIDSIKTKIIVLPNETVVLSGHGPKTFVGEEKMHNPFL</sequence>
<gene>
    <name evidence="6" type="ORF">BS101_17325</name>
</gene>
<evidence type="ECO:0000313" key="7">
    <source>
        <dbReference type="Proteomes" id="UP000184604"/>
    </source>
</evidence>
<dbReference type="Proteomes" id="UP000184604">
    <property type="component" value="Chromosome"/>
</dbReference>
<keyword evidence="2" id="KW-0479">Metal-binding</keyword>